<reference evidence="5 6" key="1">
    <citation type="submission" date="2011-02" db="EMBL/GenBank/DDBJ databases">
        <authorList>
            <person name="Muzny D."/>
            <person name="Qin X."/>
            <person name="Deng J."/>
            <person name="Jiang H."/>
            <person name="Liu Y."/>
            <person name="Qu J."/>
            <person name="Song X.-Z."/>
            <person name="Zhang L."/>
            <person name="Thornton R."/>
            <person name="Coyle M."/>
            <person name="Francisco L."/>
            <person name="Jackson L."/>
            <person name="Javaid M."/>
            <person name="Korchina V."/>
            <person name="Kovar C."/>
            <person name="Mata R."/>
            <person name="Mathew T."/>
            <person name="Ngo R."/>
            <person name="Nguyen L."/>
            <person name="Nguyen N."/>
            <person name="Okwuonu G."/>
            <person name="Ongeri F."/>
            <person name="Pham C."/>
            <person name="Simmons D."/>
            <person name="Wilczek-Boney K."/>
            <person name="Hale W."/>
            <person name="Jakkamsetti A."/>
            <person name="Pham P."/>
            <person name="Ruth R."/>
            <person name="San Lucas F."/>
            <person name="Warren J."/>
            <person name="Zhang J."/>
            <person name="Zhao Z."/>
            <person name="Zhou C."/>
            <person name="Zhu D."/>
            <person name="Lee S."/>
            <person name="Bess C."/>
            <person name="Blankenburg K."/>
            <person name="Forbes L."/>
            <person name="Fu Q."/>
            <person name="Gubbala S."/>
            <person name="Hirani K."/>
            <person name="Jayaseelan J.C."/>
            <person name="Lara F."/>
            <person name="Munidasa M."/>
            <person name="Palculict T."/>
            <person name="Patil S."/>
            <person name="Pu L.-L."/>
            <person name="Saada N."/>
            <person name="Tang L."/>
            <person name="Weissenberger G."/>
            <person name="Zhu Y."/>
            <person name="Hemphill L."/>
            <person name="Shang Y."/>
            <person name="Youmans B."/>
            <person name="Ayvaz T."/>
            <person name="Ross M."/>
            <person name="Santibanez J."/>
            <person name="Aqrawi P."/>
            <person name="Gross S."/>
            <person name="Joshi V."/>
            <person name="Fowler G."/>
            <person name="Nazareth L."/>
            <person name="Reid J."/>
            <person name="Worley K."/>
            <person name="Petrosino J."/>
            <person name="Highlander S."/>
            <person name="Gibbs R."/>
        </authorList>
    </citation>
    <scope>NUCLEOTIDE SEQUENCE [LARGE SCALE GENOMIC DNA]</scope>
    <source>
        <strain evidence="5 6">DSM 19965</strain>
    </source>
</reference>
<dbReference type="CDD" id="cd03255">
    <property type="entry name" value="ABC_MJ0796_LolCDE_FtsE"/>
    <property type="match status" value="1"/>
</dbReference>
<dbReference type="EMBL" id="AFBB01000017">
    <property type="protein sequence ID" value="EGF13573.1"/>
    <property type="molecule type" value="Genomic_DNA"/>
</dbReference>
<keyword evidence="5" id="KW-0378">Hydrolase</keyword>
<keyword evidence="2" id="KW-0547">Nucleotide-binding</keyword>
<dbReference type="InterPro" id="IPR003593">
    <property type="entry name" value="AAA+_ATPase"/>
</dbReference>
<dbReference type="AlphaFoldDB" id="F2BXE3"/>
<evidence type="ECO:0000256" key="2">
    <source>
        <dbReference type="ARBA" id="ARBA00022741"/>
    </source>
</evidence>
<keyword evidence="3" id="KW-0067">ATP-binding</keyword>
<dbReference type="Gene3D" id="3.40.50.300">
    <property type="entry name" value="P-loop containing nucleotide triphosphate hydrolases"/>
    <property type="match status" value="1"/>
</dbReference>
<dbReference type="InterPro" id="IPR017911">
    <property type="entry name" value="MacB-like_ATP-bd"/>
</dbReference>
<dbReference type="InterPro" id="IPR017871">
    <property type="entry name" value="ABC_transporter-like_CS"/>
</dbReference>
<dbReference type="Proteomes" id="UP000003503">
    <property type="component" value="Unassembled WGS sequence"/>
</dbReference>
<dbReference type="GO" id="GO:0016887">
    <property type="term" value="F:ATP hydrolysis activity"/>
    <property type="evidence" value="ECO:0007669"/>
    <property type="project" value="InterPro"/>
</dbReference>
<gene>
    <name evidence="5" type="ORF">HMPREF9083_0890</name>
</gene>
<comment type="caution">
    <text evidence="5">The sequence shown here is derived from an EMBL/GenBank/DDBJ whole genome shotgun (WGS) entry which is preliminary data.</text>
</comment>
<dbReference type="InterPro" id="IPR003439">
    <property type="entry name" value="ABC_transporter-like_ATP-bd"/>
</dbReference>
<proteinExistence type="predicted"/>
<dbReference type="STRING" id="888062.HMPREF9083_0890"/>
<sequence>MKGKEKLLIEVSNLTRTFSDSSGYVVKALLVKEFKLEKGEKTALIGPSGSGKTTFLHCLSALLSPTSGIILIDGRSVETMTSKEKEKWRATFVGYIFQKALLIPYLNVYENISLSAEMAGKKKTKKEIENWLEKVGLEGYGKRKPSGLSGGEQQRVSFIRAIIKEPKLILADEPTASLDMENGRILMKLLLDYQKESECMLICATHDRQVQKYFSRKFVLERERVPCT</sequence>
<evidence type="ECO:0000313" key="6">
    <source>
        <dbReference type="Proteomes" id="UP000003503"/>
    </source>
</evidence>
<dbReference type="PROSITE" id="PS00211">
    <property type="entry name" value="ABC_TRANSPORTER_1"/>
    <property type="match status" value="1"/>
</dbReference>
<dbReference type="PANTHER" id="PTHR24220">
    <property type="entry name" value="IMPORT ATP-BINDING PROTEIN"/>
    <property type="match status" value="1"/>
</dbReference>
<keyword evidence="6" id="KW-1185">Reference proteome</keyword>
<dbReference type="InterPro" id="IPR027417">
    <property type="entry name" value="P-loop_NTPase"/>
</dbReference>
<dbReference type="InterPro" id="IPR015854">
    <property type="entry name" value="ABC_transpr_LolD-like"/>
</dbReference>
<dbReference type="PANTHER" id="PTHR24220:SF659">
    <property type="entry name" value="TRANSPORTER, PUTATIVE-RELATED"/>
    <property type="match status" value="1"/>
</dbReference>
<dbReference type="GO" id="GO:0005524">
    <property type="term" value="F:ATP binding"/>
    <property type="evidence" value="ECO:0007669"/>
    <property type="project" value="UniProtKB-KW"/>
</dbReference>
<dbReference type="GO" id="GO:0005886">
    <property type="term" value="C:plasma membrane"/>
    <property type="evidence" value="ECO:0007669"/>
    <property type="project" value="TreeGrafter"/>
</dbReference>
<evidence type="ECO:0000256" key="3">
    <source>
        <dbReference type="ARBA" id="ARBA00022840"/>
    </source>
</evidence>
<organism evidence="5 6">
    <name type="scientific">Dialister micraerophilus DSM 19965</name>
    <dbReference type="NCBI Taxonomy" id="888062"/>
    <lineage>
        <taxon>Bacteria</taxon>
        <taxon>Bacillati</taxon>
        <taxon>Bacillota</taxon>
        <taxon>Negativicutes</taxon>
        <taxon>Veillonellales</taxon>
        <taxon>Veillonellaceae</taxon>
        <taxon>Dialister</taxon>
    </lineage>
</organism>
<evidence type="ECO:0000259" key="4">
    <source>
        <dbReference type="PROSITE" id="PS50893"/>
    </source>
</evidence>
<accession>F2BXE3</accession>
<dbReference type="SUPFAM" id="SSF52540">
    <property type="entry name" value="P-loop containing nucleoside triphosphate hydrolases"/>
    <property type="match status" value="1"/>
</dbReference>
<dbReference type="PROSITE" id="PS50893">
    <property type="entry name" value="ABC_TRANSPORTER_2"/>
    <property type="match status" value="1"/>
</dbReference>
<dbReference type="HOGENOM" id="CLU_000604_1_22_9"/>
<dbReference type="SMART" id="SM00382">
    <property type="entry name" value="AAA"/>
    <property type="match status" value="1"/>
</dbReference>
<dbReference type="GO" id="GO:0022857">
    <property type="term" value="F:transmembrane transporter activity"/>
    <property type="evidence" value="ECO:0007669"/>
    <property type="project" value="TreeGrafter"/>
</dbReference>
<protein>
    <submittedName>
        <fullName evidence="5">ABC superfamily ATP binding cassette transporter, ABC protein</fullName>
        <ecNumber evidence="5">3.6.3.-</ecNumber>
    </submittedName>
</protein>
<name>F2BXE3_9FIRM</name>
<dbReference type="eggNOG" id="COG1136">
    <property type="taxonomic scope" value="Bacteria"/>
</dbReference>
<dbReference type="EC" id="3.6.3.-" evidence="5"/>
<keyword evidence="1" id="KW-0813">Transport</keyword>
<feature type="domain" description="ABC transporter" evidence="4">
    <location>
        <begin position="9"/>
        <end position="228"/>
    </location>
</feature>
<evidence type="ECO:0000313" key="5">
    <source>
        <dbReference type="EMBL" id="EGF13573.1"/>
    </source>
</evidence>
<evidence type="ECO:0000256" key="1">
    <source>
        <dbReference type="ARBA" id="ARBA00022448"/>
    </source>
</evidence>
<dbReference type="Pfam" id="PF00005">
    <property type="entry name" value="ABC_tran"/>
    <property type="match status" value="1"/>
</dbReference>